<accession>A0A508YKL5</accession>
<dbReference type="EMBL" id="CABFNH010000013">
    <property type="protein sequence ID" value="VTZ90280.1"/>
    <property type="molecule type" value="Genomic_DNA"/>
</dbReference>
<dbReference type="AlphaFoldDB" id="A0A508YKL5"/>
<sequence length="210" mass="24519">MASKTAKIALATNVMENHFGDKWFRLSREQVSAHCSNLGKVDRSEIKAAIKIIDDFRNSDIEKKHFQEHRQQEHHKSKISRYEKTDIMIEKCLKTAITNKITHSEMMETIQCDEGTYRKHIKNNEYLRRLDKCLSRSKRFIELAVMQENGQLVFYPNVVEASHDLNVSSYTIQKALKVGDGYGVIDGNRIKLKSLWEKEGFWMDNEGEKH</sequence>
<gene>
    <name evidence="1" type="ORF">LMUP508_01100</name>
</gene>
<protein>
    <submittedName>
        <fullName evidence="1">Uncharacterized protein</fullName>
    </submittedName>
</protein>
<name>A0A508YKL5_LIMMU</name>
<evidence type="ECO:0000313" key="2">
    <source>
        <dbReference type="Proteomes" id="UP000365705"/>
    </source>
</evidence>
<organism evidence="1 2">
    <name type="scientific">Limosilactobacillus mucosae</name>
    <name type="common">Lactobacillus mucosae</name>
    <dbReference type="NCBI Taxonomy" id="97478"/>
    <lineage>
        <taxon>Bacteria</taxon>
        <taxon>Bacillati</taxon>
        <taxon>Bacillota</taxon>
        <taxon>Bacilli</taxon>
        <taxon>Lactobacillales</taxon>
        <taxon>Lactobacillaceae</taxon>
        <taxon>Limosilactobacillus</taxon>
    </lineage>
</organism>
<proteinExistence type="predicted"/>
<dbReference type="Proteomes" id="UP000365705">
    <property type="component" value="Unassembled WGS sequence"/>
</dbReference>
<dbReference type="RefSeq" id="WP_143113014.1">
    <property type="nucleotide sequence ID" value="NZ_CABFNH010000013.1"/>
</dbReference>
<reference evidence="1 2" key="1">
    <citation type="submission" date="2019-06" db="EMBL/GenBank/DDBJ databases">
        <authorList>
            <person name="Rodrigo-Torres L."/>
            <person name="Arahal R. D."/>
            <person name="Lucena T."/>
        </authorList>
    </citation>
    <scope>NUCLEOTIDE SEQUENCE [LARGE SCALE GENOMIC DNA]</scope>
    <source>
        <strain evidence="1 2">INIA P508</strain>
    </source>
</reference>
<evidence type="ECO:0000313" key="1">
    <source>
        <dbReference type="EMBL" id="VTZ90280.1"/>
    </source>
</evidence>